<dbReference type="EMBL" id="KQ414639">
    <property type="protein sequence ID" value="KOC66818.1"/>
    <property type="molecule type" value="Genomic_DNA"/>
</dbReference>
<dbReference type="Gene3D" id="1.10.287.770">
    <property type="entry name" value="YojJ-like"/>
    <property type="match status" value="1"/>
</dbReference>
<evidence type="ECO:0000256" key="5">
    <source>
        <dbReference type="ARBA" id="ARBA00022692"/>
    </source>
</evidence>
<dbReference type="SUPFAM" id="SSF56112">
    <property type="entry name" value="Protein kinase-like (PK-like)"/>
    <property type="match status" value="1"/>
</dbReference>
<dbReference type="GO" id="GO:0016020">
    <property type="term" value="C:membrane"/>
    <property type="evidence" value="ECO:0007669"/>
    <property type="project" value="UniProtKB-SubCell"/>
</dbReference>
<accession>A0A0L7R7K3</accession>
<dbReference type="InterPro" id="IPR015897">
    <property type="entry name" value="CHK_kinase-like"/>
</dbReference>
<keyword evidence="4 12" id="KW-0894">Sodium channel</keyword>
<gene>
    <name evidence="15" type="ORF">WH47_12623</name>
</gene>
<evidence type="ECO:0000256" key="2">
    <source>
        <dbReference type="ARBA" id="ARBA00007193"/>
    </source>
</evidence>
<protein>
    <submittedName>
        <fullName evidence="15">Sodium channel protein Nach</fullName>
    </submittedName>
</protein>
<reference evidence="15 16" key="1">
    <citation type="submission" date="2015-07" db="EMBL/GenBank/DDBJ databases">
        <title>The genome of Habropoda laboriosa.</title>
        <authorList>
            <person name="Pan H."/>
            <person name="Kapheim K."/>
        </authorList>
    </citation>
    <scope>NUCLEOTIDE SEQUENCE [LARGE SCALE GENOMIC DNA]</scope>
    <source>
        <strain evidence="15">0110345459</strain>
    </source>
</reference>
<evidence type="ECO:0000256" key="10">
    <source>
        <dbReference type="ARBA" id="ARBA00023201"/>
    </source>
</evidence>
<evidence type="ECO:0000256" key="4">
    <source>
        <dbReference type="ARBA" id="ARBA00022461"/>
    </source>
</evidence>
<keyword evidence="9 13" id="KW-0472">Membrane</keyword>
<dbReference type="AlphaFoldDB" id="A0A0L7R7K3"/>
<evidence type="ECO:0000256" key="13">
    <source>
        <dbReference type="SAM" id="Phobius"/>
    </source>
</evidence>
<evidence type="ECO:0000256" key="1">
    <source>
        <dbReference type="ARBA" id="ARBA00004141"/>
    </source>
</evidence>
<dbReference type="GO" id="GO:0005272">
    <property type="term" value="F:sodium channel activity"/>
    <property type="evidence" value="ECO:0007669"/>
    <property type="project" value="UniProtKB-KW"/>
</dbReference>
<dbReference type="InterPro" id="IPR011009">
    <property type="entry name" value="Kinase-like_dom_sf"/>
</dbReference>
<name>A0A0L7R7K3_9HYME</name>
<comment type="similarity">
    <text evidence="2 12">Belongs to the amiloride-sensitive sodium channel (TC 1.A.6) family.</text>
</comment>
<dbReference type="Gene3D" id="3.90.1200.10">
    <property type="match status" value="1"/>
</dbReference>
<dbReference type="Proteomes" id="UP000053825">
    <property type="component" value="Unassembled WGS sequence"/>
</dbReference>
<evidence type="ECO:0000256" key="7">
    <source>
        <dbReference type="ARBA" id="ARBA00023053"/>
    </source>
</evidence>
<comment type="subcellular location">
    <subcellularLocation>
        <location evidence="1">Membrane</location>
        <topology evidence="1">Multi-pass membrane protein</topology>
    </subcellularLocation>
</comment>
<dbReference type="PANTHER" id="PTHR11012">
    <property type="entry name" value="PROTEIN KINASE-LIKE DOMAIN-CONTAINING"/>
    <property type="match status" value="1"/>
</dbReference>
<evidence type="ECO:0000259" key="14">
    <source>
        <dbReference type="SMART" id="SM00587"/>
    </source>
</evidence>
<keyword evidence="5 12" id="KW-0812">Transmembrane</keyword>
<keyword evidence="10 12" id="KW-0739">Sodium transport</keyword>
<dbReference type="InterPro" id="IPR004119">
    <property type="entry name" value="EcKL"/>
</dbReference>
<dbReference type="SMART" id="SM00587">
    <property type="entry name" value="CHK"/>
    <property type="match status" value="1"/>
</dbReference>
<dbReference type="PANTHER" id="PTHR11012:SF48">
    <property type="entry name" value="CHK KINASE-LIKE DOMAIN-CONTAINING PROTEIN-RELATED"/>
    <property type="match status" value="1"/>
</dbReference>
<dbReference type="Pfam" id="PF02958">
    <property type="entry name" value="EcKL"/>
    <property type="match status" value="1"/>
</dbReference>
<keyword evidence="7" id="KW-0915">Sodium</keyword>
<dbReference type="Gene3D" id="1.10.287.820">
    <property type="entry name" value="Acid-sensing ion channel domain"/>
    <property type="match status" value="1"/>
</dbReference>
<evidence type="ECO:0000256" key="6">
    <source>
        <dbReference type="ARBA" id="ARBA00022989"/>
    </source>
</evidence>
<evidence type="ECO:0000313" key="15">
    <source>
        <dbReference type="EMBL" id="KOC66818.1"/>
    </source>
</evidence>
<dbReference type="Pfam" id="PF00858">
    <property type="entry name" value="ASC"/>
    <property type="match status" value="1"/>
</dbReference>
<sequence>MRLKFTWWWKIIKQYLQNSSIHGIKYLVDDQLSYAERLFWLLFCALSWYGCANMINNVVQSYIEYRVALTTDTTYLDWEAPFPTIIFCITSNSAIGKYFKRNPGLFTNFTNAKFLQSSSEDLLSLYEKMRVPCTDLLTECTWNEMKFNCCAEFQELKKTGVGYCIAMNTFHLKNKQGEPNVRFFVNRTVQYGDLIIDLHLDTKIKKYLFAGFTVHIMNNLQLPIFSNVEKDDTRIKAGRTTRVEFTMEDTFNEDRVKHVAIKYRNCYFYYEAQRNDLFDIYSIDSCYLQVIIEQMIKLCGCVHFYYFVPRGARVCNATETLCIIASKTNITSQALKDEYCFPNCEGTGVIANRLEPSEYDAPNSTYARLHFTLLSHPTMRYRRYVANDLLDVVVSIGSAVGLFMGASILSIFEIPYCHNLLTLQEVRALVKDATGVEADVQKFYLESYSDAKLGFLGSHQRLCVEVKSANGVELLSFFVKVVPYDVPTQAEYVLDKCVFLKERIFYRDIVPQFYHEYKHERWTATCYLVKENMLVFEDLGAKGYSLRNKLFDKELIVSALTTLASLHASSLMAEARLGKSLKKMYPHVFMENAFSETGKTRTWFNVGVNAAVAIAEHLGLDASLIPKACEEVFPAMKTSSTKRNVVSHGDLWGNNMMFSNTLPLKCLLVDFQLLRYSPLAHDVIQFLYLCADRDFRVTWEETMLKHYYSVLCKILNSTKSICVEVPPWSELIQGIEEQRLAAVITAVIYFQTVLMDEEVSAKILNEPNSYYEFEFKDRNEPVLNAMKTDPMYCKRLTEIITELVELSFRLDKLPKPT</sequence>
<proteinExistence type="inferred from homology"/>
<feature type="transmembrane region" description="Helical" evidence="13">
    <location>
        <begin position="38"/>
        <end position="59"/>
    </location>
</feature>
<keyword evidence="6 13" id="KW-1133">Transmembrane helix</keyword>
<feature type="domain" description="CHK kinase-like" evidence="14">
    <location>
        <begin position="534"/>
        <end position="717"/>
    </location>
</feature>
<dbReference type="STRING" id="597456.A0A0L7R7K3"/>
<dbReference type="OrthoDB" id="5874059at2759"/>
<organism evidence="15 16">
    <name type="scientific">Habropoda laboriosa</name>
    <dbReference type="NCBI Taxonomy" id="597456"/>
    <lineage>
        <taxon>Eukaryota</taxon>
        <taxon>Metazoa</taxon>
        <taxon>Ecdysozoa</taxon>
        <taxon>Arthropoda</taxon>
        <taxon>Hexapoda</taxon>
        <taxon>Insecta</taxon>
        <taxon>Pterygota</taxon>
        <taxon>Neoptera</taxon>
        <taxon>Endopterygota</taxon>
        <taxon>Hymenoptera</taxon>
        <taxon>Apocrita</taxon>
        <taxon>Aculeata</taxon>
        <taxon>Apoidea</taxon>
        <taxon>Anthophila</taxon>
        <taxon>Apidae</taxon>
        <taxon>Habropoda</taxon>
    </lineage>
</organism>
<evidence type="ECO:0000256" key="3">
    <source>
        <dbReference type="ARBA" id="ARBA00022448"/>
    </source>
</evidence>
<dbReference type="InterPro" id="IPR001873">
    <property type="entry name" value="ENaC"/>
</dbReference>
<evidence type="ECO:0000256" key="8">
    <source>
        <dbReference type="ARBA" id="ARBA00023065"/>
    </source>
</evidence>
<feature type="transmembrane region" description="Helical" evidence="13">
    <location>
        <begin position="389"/>
        <end position="412"/>
    </location>
</feature>
<keyword evidence="3 12" id="KW-0813">Transport</keyword>
<evidence type="ECO:0000256" key="11">
    <source>
        <dbReference type="ARBA" id="ARBA00023303"/>
    </source>
</evidence>
<keyword evidence="16" id="KW-1185">Reference proteome</keyword>
<keyword evidence="11 12" id="KW-0407">Ion channel</keyword>
<evidence type="ECO:0000256" key="9">
    <source>
        <dbReference type="ARBA" id="ARBA00023136"/>
    </source>
</evidence>
<evidence type="ECO:0000313" key="16">
    <source>
        <dbReference type="Proteomes" id="UP000053825"/>
    </source>
</evidence>
<evidence type="ECO:0000256" key="12">
    <source>
        <dbReference type="RuleBase" id="RU000679"/>
    </source>
</evidence>
<keyword evidence="8 12" id="KW-0406">Ion transport</keyword>